<keyword evidence="5" id="KW-1185">Reference proteome</keyword>
<dbReference type="EMBL" id="JAAPAO010000009">
    <property type="protein sequence ID" value="KAF4677694.1"/>
    <property type="molecule type" value="Genomic_DNA"/>
</dbReference>
<dbReference type="GO" id="GO:0030125">
    <property type="term" value="C:clathrin vesicle coat"/>
    <property type="evidence" value="ECO:0007669"/>
    <property type="project" value="TreeGrafter"/>
</dbReference>
<evidence type="ECO:0000259" key="3">
    <source>
        <dbReference type="Pfam" id="PF07933"/>
    </source>
</evidence>
<dbReference type="GO" id="GO:0006897">
    <property type="term" value="P:endocytosis"/>
    <property type="evidence" value="ECO:0007669"/>
    <property type="project" value="InterPro"/>
</dbReference>
<feature type="compositionally biased region" description="Pro residues" evidence="2">
    <location>
        <begin position="612"/>
        <end position="634"/>
    </location>
</feature>
<evidence type="ECO:0000313" key="4">
    <source>
        <dbReference type="EMBL" id="KAF4677694.1"/>
    </source>
</evidence>
<feature type="compositionally biased region" description="Basic residues" evidence="2">
    <location>
        <begin position="529"/>
        <end position="542"/>
    </location>
</feature>
<keyword evidence="1" id="KW-0802">TPR repeat</keyword>
<feature type="compositionally biased region" description="Pro residues" evidence="2">
    <location>
        <begin position="572"/>
        <end position="603"/>
    </location>
</feature>
<evidence type="ECO:0000313" key="5">
    <source>
        <dbReference type="Proteomes" id="UP000591131"/>
    </source>
</evidence>
<dbReference type="SMART" id="SM00028">
    <property type="entry name" value="TPR"/>
    <property type="match status" value="3"/>
</dbReference>
<gene>
    <name evidence="4" type="ORF">FOL47_010915</name>
</gene>
<proteinExistence type="predicted"/>
<feature type="repeat" description="TPR" evidence="1">
    <location>
        <begin position="132"/>
        <end position="165"/>
    </location>
</feature>
<name>A0A7J6N219_PERCH</name>
<reference evidence="4 5" key="1">
    <citation type="submission" date="2020-04" db="EMBL/GenBank/DDBJ databases">
        <title>Perkinsus chesapeaki whole genome sequence.</title>
        <authorList>
            <person name="Bogema D.R."/>
        </authorList>
    </citation>
    <scope>NUCLEOTIDE SEQUENCE [LARGE SCALE GENOMIC DNA]</scope>
    <source>
        <strain evidence="4">ATCC PRA-425</strain>
    </source>
</reference>
<evidence type="ECO:0000256" key="2">
    <source>
        <dbReference type="SAM" id="MobiDB-lite"/>
    </source>
</evidence>
<accession>A0A7J6N219</accession>
<dbReference type="PROSITE" id="PS50005">
    <property type="entry name" value="TPR"/>
    <property type="match status" value="1"/>
</dbReference>
<feature type="non-terminal residue" evidence="4">
    <location>
        <position position="1"/>
    </location>
</feature>
<dbReference type="InterPro" id="IPR012466">
    <property type="entry name" value="NECAP_PHear"/>
</dbReference>
<evidence type="ECO:0000256" key="1">
    <source>
        <dbReference type="PROSITE-ProRule" id="PRU00339"/>
    </source>
</evidence>
<comment type="caution">
    <text evidence="4">The sequence shown here is derived from an EMBL/GenBank/DDBJ whole genome shotgun (WGS) entry which is preliminary data.</text>
</comment>
<dbReference type="Pfam" id="PF13181">
    <property type="entry name" value="TPR_8"/>
    <property type="match status" value="1"/>
</dbReference>
<dbReference type="CDD" id="cd13228">
    <property type="entry name" value="PHear_NECAP"/>
    <property type="match status" value="1"/>
</dbReference>
<dbReference type="Pfam" id="PF13374">
    <property type="entry name" value="TPR_10"/>
    <property type="match status" value="1"/>
</dbReference>
<feature type="domain" description="NECAP PHear" evidence="3">
    <location>
        <begin position="321"/>
        <end position="445"/>
    </location>
</feature>
<dbReference type="AlphaFoldDB" id="A0A7J6N219"/>
<dbReference type="InterPro" id="IPR011990">
    <property type="entry name" value="TPR-like_helical_dom_sf"/>
</dbReference>
<feature type="compositionally biased region" description="Low complexity" evidence="2">
    <location>
        <begin position="490"/>
        <end position="499"/>
    </location>
</feature>
<protein>
    <recommendedName>
        <fullName evidence="3">NECAP PHear domain-containing protein</fullName>
    </recommendedName>
</protein>
<dbReference type="Gene3D" id="1.25.40.10">
    <property type="entry name" value="Tetratricopeptide repeat domain"/>
    <property type="match status" value="1"/>
</dbReference>
<dbReference type="Pfam" id="PF07933">
    <property type="entry name" value="DUF1681"/>
    <property type="match status" value="1"/>
</dbReference>
<dbReference type="PANTHER" id="PTHR12847">
    <property type="entry name" value="ATP-BINDING CASSETTE ABC TRANSPORTER-RELATED"/>
    <property type="match status" value="1"/>
</dbReference>
<organism evidence="4 5">
    <name type="scientific">Perkinsus chesapeaki</name>
    <name type="common">Clam parasite</name>
    <name type="synonym">Perkinsus andrewsi</name>
    <dbReference type="NCBI Taxonomy" id="330153"/>
    <lineage>
        <taxon>Eukaryota</taxon>
        <taxon>Sar</taxon>
        <taxon>Alveolata</taxon>
        <taxon>Perkinsozoa</taxon>
        <taxon>Perkinsea</taxon>
        <taxon>Perkinsida</taxon>
        <taxon>Perkinsidae</taxon>
        <taxon>Perkinsus</taxon>
    </lineage>
</organism>
<dbReference type="SUPFAM" id="SSF48452">
    <property type="entry name" value="TPR-like"/>
    <property type="match status" value="1"/>
</dbReference>
<dbReference type="InterPro" id="IPR011993">
    <property type="entry name" value="PH-like_dom_sf"/>
</dbReference>
<dbReference type="Gene3D" id="2.30.29.30">
    <property type="entry name" value="Pleckstrin-homology domain (PH domain)/Phosphotyrosine-binding domain (PTB)"/>
    <property type="match status" value="1"/>
</dbReference>
<dbReference type="InterPro" id="IPR019734">
    <property type="entry name" value="TPR_rpt"/>
</dbReference>
<feature type="region of interest" description="Disordered" evidence="2">
    <location>
        <begin position="488"/>
        <end position="649"/>
    </location>
</feature>
<dbReference type="SUPFAM" id="SSF50729">
    <property type="entry name" value="PH domain-like"/>
    <property type="match status" value="1"/>
</dbReference>
<dbReference type="Proteomes" id="UP000591131">
    <property type="component" value="Unassembled WGS sequence"/>
</dbReference>
<dbReference type="OrthoDB" id="2148418at2759"/>
<dbReference type="PANTHER" id="PTHR12847:SF9">
    <property type="entry name" value="NECAP-LIKE PROTEIN CG9132"/>
    <property type="match status" value="1"/>
</dbReference>
<sequence length="649" mass="69789">MEDCLPSDLGFPSLEGCSKMVDSIESEDPRISLLRPFAVAESKFVQLSRQQKHGDAVAVLEGVLRREQHTVRRIRPCLLTSLFERLAIGYNTLALHMEGDTDEALRLFTKAEAVTDSANHHITRGARLVLRAVTYNNLGCFYKTLGKLHTALGYLRKALEIETRGQLITSALTEAYAFNPSTTHTNMCALLSEMGDHKQAVAHAKTALAILKQQRRDSSGGLEDSVASDAMLPGKGPKPLICTAFFNLACEYEHLRRESEAMEAYLRAYEFALDELGLDHSLVHQIQSCLKHLSGRRFPGSAGGTAAGGNSSPSDMSDDSIEYVILNKPECYVYNVPPSTTGRGHKAGEWTNCIWRGRLQVAAKGAVLVIKFVDANTGELFAACPIPPDTPIENVVQRTVDSSRYFVLRLSDGSGHHAYLGVGFEDRNDAFDFNACLYDFQRQRSLMGAGDPKAALKPGAGGQKDLINPLREKARQGEGKVTVRLKGLKPGPTAAAAPPQAVPPTDVTNEGDAPANETGFLAPPPVAGRSRHGAGLHRHRRAPGAAGPAQPVSTVNDLIDFDASVSSGNPEGPQPPPPAVQVCPGGPPGYPQPSPYGAPPPPVLGYYQQEGMPPPYGPPPPAYPGQGYPPPQMPPYMGQYPPQALYQGG</sequence>